<keyword evidence="6 7" id="KW-0472">Membrane</keyword>
<evidence type="ECO:0000256" key="6">
    <source>
        <dbReference type="ARBA" id="ARBA00023136"/>
    </source>
</evidence>
<evidence type="ECO:0000256" key="3">
    <source>
        <dbReference type="ARBA" id="ARBA00022553"/>
    </source>
</evidence>
<dbReference type="SUPFAM" id="SSF55874">
    <property type="entry name" value="ATPase domain of HSP90 chaperone/DNA topoisomerase II/histidine kinase"/>
    <property type="match status" value="1"/>
</dbReference>
<dbReference type="InterPro" id="IPR010559">
    <property type="entry name" value="Sig_transdc_His_kin_internal"/>
</dbReference>
<dbReference type="GO" id="GO:0005886">
    <property type="term" value="C:plasma membrane"/>
    <property type="evidence" value="ECO:0007669"/>
    <property type="project" value="UniProtKB-SubCell"/>
</dbReference>
<dbReference type="OrthoDB" id="9776552at2"/>
<evidence type="ECO:0000256" key="1">
    <source>
        <dbReference type="ARBA" id="ARBA00004651"/>
    </source>
</evidence>
<dbReference type="Gene3D" id="6.10.340.10">
    <property type="match status" value="1"/>
</dbReference>
<dbReference type="PROSITE" id="PS50885">
    <property type="entry name" value="HAMP"/>
    <property type="match status" value="1"/>
</dbReference>
<feature type="domain" description="HAMP" evidence="8">
    <location>
        <begin position="299"/>
        <end position="352"/>
    </location>
</feature>
<proteinExistence type="predicted"/>
<evidence type="ECO:0000313" key="10">
    <source>
        <dbReference type="Proteomes" id="UP000310636"/>
    </source>
</evidence>
<dbReference type="Proteomes" id="UP000310636">
    <property type="component" value="Unassembled WGS sequence"/>
</dbReference>
<keyword evidence="7" id="KW-1133">Transmembrane helix</keyword>
<keyword evidence="7" id="KW-0812">Transmembrane</keyword>
<dbReference type="PANTHER" id="PTHR34220">
    <property type="entry name" value="SENSOR HISTIDINE KINASE YPDA"/>
    <property type="match status" value="1"/>
</dbReference>
<dbReference type="Gene3D" id="3.30.565.10">
    <property type="entry name" value="Histidine kinase-like ATPase, C-terminal domain"/>
    <property type="match status" value="1"/>
</dbReference>
<evidence type="ECO:0000256" key="4">
    <source>
        <dbReference type="ARBA" id="ARBA00022679"/>
    </source>
</evidence>
<protein>
    <submittedName>
        <fullName evidence="9">Sensor histidine kinase</fullName>
    </submittedName>
</protein>
<dbReference type="SUPFAM" id="SSF158472">
    <property type="entry name" value="HAMP domain-like"/>
    <property type="match status" value="1"/>
</dbReference>
<keyword evidence="5 9" id="KW-0418">Kinase</keyword>
<dbReference type="AlphaFoldDB" id="A0A4S4BGM1"/>
<dbReference type="InterPro" id="IPR036890">
    <property type="entry name" value="HATPase_C_sf"/>
</dbReference>
<evidence type="ECO:0000256" key="5">
    <source>
        <dbReference type="ARBA" id="ARBA00022777"/>
    </source>
</evidence>
<name>A0A4S4BGM1_9BACL</name>
<gene>
    <name evidence="9" type="ORF">E6C55_28375</name>
</gene>
<keyword evidence="2" id="KW-1003">Cell membrane</keyword>
<evidence type="ECO:0000313" key="9">
    <source>
        <dbReference type="EMBL" id="THF73602.1"/>
    </source>
</evidence>
<evidence type="ECO:0000256" key="7">
    <source>
        <dbReference type="SAM" id="Phobius"/>
    </source>
</evidence>
<dbReference type="SMART" id="SM00304">
    <property type="entry name" value="HAMP"/>
    <property type="match status" value="1"/>
</dbReference>
<dbReference type="Pfam" id="PF02518">
    <property type="entry name" value="HATPase_c"/>
    <property type="match status" value="1"/>
</dbReference>
<keyword evidence="3" id="KW-0597">Phosphoprotein</keyword>
<comment type="caution">
    <text evidence="9">The sequence shown here is derived from an EMBL/GenBank/DDBJ whole genome shotgun (WGS) entry which is preliminary data.</text>
</comment>
<dbReference type="InterPro" id="IPR050640">
    <property type="entry name" value="Bact_2-comp_sensor_kinase"/>
</dbReference>
<sequence>MKGLKLYARLSLMLLLAVIVPTSVIGYVSYHQSYRQLQNVTESFLQDNVAHNANRMNEMMAEIRHESDKLIGSEETRRILKAIPGDRRSDYDLLQRLNREIDNLHSDYTIRVYPAEPDRSLYLSQGATGREAWFKQALAQEGTGFWLAVPGEVSKRSYELWYVRPLRDFPILRTIGVIVIRLPSYAMENRLVAPSRQNVVGLYVQDEQGATIMSSARNMPEELPFSYTKVSGEMRNYKADNETVYYAASRALENENWTLVEALPENELMGPVERIKLFTMLSVTVGLVVMGVLMLLITRSVSRPLRALALHMRRMLLGELNDFTGHTGRSDEIGYLVIGFNAMIRGMRENIERIRGIEEEKRTLELNTLIHQINPHFLYNTMNAIKSRAEQANERTIVQMVTSLSELLRYSIHASGELTTLERELAHVQNYLSIEQQRTSESFTVLFQVQPSLLRLRYMKLTIQPIAENAVKYAMKQQEDGDGKILISVYREANRLLCVVEDNGPGTELDLAAHFKEMEKAEQGRDSGVGLYNVDRRLKLRYGPEYGIALQRRTEGGCRVTIVHPVLEGDEAAPSCDTPRKP</sequence>
<dbReference type="GO" id="GO:0000155">
    <property type="term" value="F:phosphorelay sensor kinase activity"/>
    <property type="evidence" value="ECO:0007669"/>
    <property type="project" value="InterPro"/>
</dbReference>
<accession>A0A4S4BGM1</accession>
<dbReference type="EMBL" id="SSOB01000052">
    <property type="protein sequence ID" value="THF73602.1"/>
    <property type="molecule type" value="Genomic_DNA"/>
</dbReference>
<dbReference type="InterPro" id="IPR003660">
    <property type="entry name" value="HAMP_dom"/>
</dbReference>
<keyword evidence="10" id="KW-1185">Reference proteome</keyword>
<reference evidence="9 10" key="1">
    <citation type="submission" date="2019-04" db="EMBL/GenBank/DDBJ databases">
        <title>Cohnella sp. nov. isolated from preserved vegetables.</title>
        <authorList>
            <person name="Lin S.-Y."/>
            <person name="Hung M.-H."/>
            <person name="Young C.-C."/>
        </authorList>
    </citation>
    <scope>NUCLEOTIDE SEQUENCE [LARGE SCALE GENOMIC DNA]</scope>
    <source>
        <strain evidence="9 10">CC-MHH1044</strain>
    </source>
</reference>
<comment type="subcellular location">
    <subcellularLocation>
        <location evidence="1">Cell membrane</location>
        <topology evidence="1">Multi-pass membrane protein</topology>
    </subcellularLocation>
</comment>
<dbReference type="CDD" id="cd06225">
    <property type="entry name" value="HAMP"/>
    <property type="match status" value="1"/>
</dbReference>
<evidence type="ECO:0000256" key="2">
    <source>
        <dbReference type="ARBA" id="ARBA00022475"/>
    </source>
</evidence>
<dbReference type="Pfam" id="PF06580">
    <property type="entry name" value="His_kinase"/>
    <property type="match status" value="1"/>
</dbReference>
<evidence type="ECO:0000259" key="8">
    <source>
        <dbReference type="PROSITE" id="PS50885"/>
    </source>
</evidence>
<dbReference type="InterPro" id="IPR003594">
    <property type="entry name" value="HATPase_dom"/>
</dbReference>
<dbReference type="PANTHER" id="PTHR34220:SF7">
    <property type="entry name" value="SENSOR HISTIDINE KINASE YPDA"/>
    <property type="match status" value="1"/>
</dbReference>
<feature type="transmembrane region" description="Helical" evidence="7">
    <location>
        <begin position="277"/>
        <end position="297"/>
    </location>
</feature>
<organism evidence="9 10">
    <name type="scientific">Cohnella fermenti</name>
    <dbReference type="NCBI Taxonomy" id="2565925"/>
    <lineage>
        <taxon>Bacteria</taxon>
        <taxon>Bacillati</taxon>
        <taxon>Bacillota</taxon>
        <taxon>Bacilli</taxon>
        <taxon>Bacillales</taxon>
        <taxon>Paenibacillaceae</taxon>
        <taxon>Cohnella</taxon>
    </lineage>
</organism>
<keyword evidence="4" id="KW-0808">Transferase</keyword>
<dbReference type="RefSeq" id="WP_136373214.1">
    <property type="nucleotide sequence ID" value="NZ_SSOB01000052.1"/>
</dbReference>